<gene>
    <name evidence="3" type="ORF">PLANPX_2255</name>
</gene>
<dbReference type="PANTHER" id="PTHR31793">
    <property type="entry name" value="4-HYDROXYBENZOYL-COA THIOESTERASE FAMILY MEMBER"/>
    <property type="match status" value="1"/>
</dbReference>
<evidence type="ECO:0000313" key="4">
    <source>
        <dbReference type="Proteomes" id="UP000326837"/>
    </source>
</evidence>
<dbReference type="InterPro" id="IPR050563">
    <property type="entry name" value="4-hydroxybenzoyl-CoA_TE"/>
</dbReference>
<evidence type="ECO:0000256" key="1">
    <source>
        <dbReference type="ARBA" id="ARBA00005953"/>
    </source>
</evidence>
<dbReference type="GO" id="GO:0047617">
    <property type="term" value="F:fatty acyl-CoA hydrolase activity"/>
    <property type="evidence" value="ECO:0007669"/>
    <property type="project" value="TreeGrafter"/>
</dbReference>
<organism evidence="3 4">
    <name type="scientific">Lacipirellula parvula</name>
    <dbReference type="NCBI Taxonomy" id="2650471"/>
    <lineage>
        <taxon>Bacteria</taxon>
        <taxon>Pseudomonadati</taxon>
        <taxon>Planctomycetota</taxon>
        <taxon>Planctomycetia</taxon>
        <taxon>Pirellulales</taxon>
        <taxon>Lacipirellulaceae</taxon>
        <taxon>Lacipirellula</taxon>
    </lineage>
</organism>
<dbReference type="Pfam" id="PF13279">
    <property type="entry name" value="4HBT_2"/>
    <property type="match status" value="1"/>
</dbReference>
<accession>A0A5K7XEI5</accession>
<dbReference type="Proteomes" id="UP000326837">
    <property type="component" value="Chromosome"/>
</dbReference>
<keyword evidence="2" id="KW-0378">Hydrolase</keyword>
<dbReference type="SUPFAM" id="SSF54637">
    <property type="entry name" value="Thioesterase/thiol ester dehydrase-isomerase"/>
    <property type="match status" value="1"/>
</dbReference>
<dbReference type="PIRSF" id="PIRSF003230">
    <property type="entry name" value="YbgC"/>
    <property type="match status" value="1"/>
</dbReference>
<dbReference type="PANTHER" id="PTHR31793:SF37">
    <property type="entry name" value="ACYL-COA THIOESTER HYDROLASE YBGC"/>
    <property type="match status" value="1"/>
</dbReference>
<evidence type="ECO:0000313" key="3">
    <source>
        <dbReference type="EMBL" id="BBO32643.1"/>
    </source>
</evidence>
<dbReference type="KEGG" id="lpav:PLANPX_2255"/>
<dbReference type="InterPro" id="IPR006684">
    <property type="entry name" value="YbgC/YbaW"/>
</dbReference>
<dbReference type="InterPro" id="IPR029069">
    <property type="entry name" value="HotDog_dom_sf"/>
</dbReference>
<dbReference type="RefSeq" id="WP_152098572.1">
    <property type="nucleotide sequence ID" value="NZ_AP021861.1"/>
</dbReference>
<name>A0A5K7XEI5_9BACT</name>
<dbReference type="NCBIfam" id="TIGR00051">
    <property type="entry name" value="YbgC/FadM family acyl-CoA thioesterase"/>
    <property type="match status" value="1"/>
</dbReference>
<dbReference type="CDD" id="cd00586">
    <property type="entry name" value="4HBT"/>
    <property type="match status" value="1"/>
</dbReference>
<dbReference type="EMBL" id="AP021861">
    <property type="protein sequence ID" value="BBO32643.1"/>
    <property type="molecule type" value="Genomic_DNA"/>
</dbReference>
<protein>
    <submittedName>
        <fullName evidence="3">4-hydroxybenzoyl-CoA thioesterase family active site</fullName>
    </submittedName>
</protein>
<dbReference type="AlphaFoldDB" id="A0A5K7XEI5"/>
<evidence type="ECO:0000256" key="2">
    <source>
        <dbReference type="ARBA" id="ARBA00022801"/>
    </source>
</evidence>
<sequence>MMEHAFELDVRYYETDGQGVVHHSNYFRYFELARVEMLKAMGHDYQDLERDGAFLVVHSISAKYHRPARFGDRLRIETKVTKATMARIEHAYRVVVNEKLIAEGASTIACVDREGNIRRMPESIIKE</sequence>
<dbReference type="Gene3D" id="3.10.129.10">
    <property type="entry name" value="Hotdog Thioesterase"/>
    <property type="match status" value="1"/>
</dbReference>
<keyword evidence="4" id="KW-1185">Reference proteome</keyword>
<reference evidence="4" key="1">
    <citation type="submission" date="2019-10" db="EMBL/GenBank/DDBJ databases">
        <title>Lacipirellula parvula gen. nov., sp. nov., representing a lineage of planctomycetes widespread in freshwater anoxic habitats, and description of the family Lacipirellulaceae.</title>
        <authorList>
            <person name="Dedysh S.N."/>
            <person name="Kulichevskaya I.S."/>
            <person name="Beletsky A.V."/>
            <person name="Rakitin A.L."/>
            <person name="Mardanov A.V."/>
            <person name="Ivanova A.A."/>
            <person name="Saltykova V.X."/>
            <person name="Rijpstra W.I.C."/>
            <person name="Sinninghe Damste J.S."/>
            <person name="Ravin N.V."/>
        </authorList>
    </citation>
    <scope>NUCLEOTIDE SEQUENCE [LARGE SCALE GENOMIC DNA]</scope>
    <source>
        <strain evidence="4">PX69</strain>
    </source>
</reference>
<comment type="similarity">
    <text evidence="1">Belongs to the 4-hydroxybenzoyl-CoA thioesterase family.</text>
</comment>
<proteinExistence type="inferred from homology"/>